<evidence type="ECO:0000259" key="3">
    <source>
        <dbReference type="Pfam" id="PF01648"/>
    </source>
</evidence>
<dbReference type="EC" id="2.7.8.7" evidence="1"/>
<keyword evidence="2 5" id="KW-0808">Transferase</keyword>
<dbReference type="OrthoDB" id="26719at2759"/>
<dbReference type="GO" id="GO:0000287">
    <property type="term" value="F:magnesium ion binding"/>
    <property type="evidence" value="ECO:0007669"/>
    <property type="project" value="InterPro"/>
</dbReference>
<dbReference type="GO" id="GO:0019878">
    <property type="term" value="P:lysine biosynthetic process via aminoadipic acid"/>
    <property type="evidence" value="ECO:0007669"/>
    <property type="project" value="TreeGrafter"/>
</dbReference>
<dbReference type="InterPro" id="IPR008278">
    <property type="entry name" value="4-PPantetheinyl_Trfase_dom"/>
</dbReference>
<name>A0A2I0BDT3_9ASPA</name>
<dbReference type="FunFam" id="3.90.470.20:FF:000003">
    <property type="entry name" value="L-aminoadipate-semialdehyde dehydrogenase-phosphopantetheinyl transferase"/>
    <property type="match status" value="1"/>
</dbReference>
<dbReference type="Proteomes" id="UP000236161">
    <property type="component" value="Unassembled WGS sequence"/>
</dbReference>
<accession>A0A2I0BDT3</accession>
<organism evidence="5 6">
    <name type="scientific">Apostasia shenzhenica</name>
    <dbReference type="NCBI Taxonomy" id="1088818"/>
    <lineage>
        <taxon>Eukaryota</taxon>
        <taxon>Viridiplantae</taxon>
        <taxon>Streptophyta</taxon>
        <taxon>Embryophyta</taxon>
        <taxon>Tracheophyta</taxon>
        <taxon>Spermatophyta</taxon>
        <taxon>Magnoliopsida</taxon>
        <taxon>Liliopsida</taxon>
        <taxon>Asparagales</taxon>
        <taxon>Orchidaceae</taxon>
        <taxon>Apostasioideae</taxon>
        <taxon>Apostasia</taxon>
    </lineage>
</organism>
<dbReference type="AlphaFoldDB" id="A0A2I0BDT3"/>
<dbReference type="EMBL" id="KZ451888">
    <property type="protein sequence ID" value="PKA65951.1"/>
    <property type="molecule type" value="Genomic_DNA"/>
</dbReference>
<evidence type="ECO:0000313" key="6">
    <source>
        <dbReference type="Proteomes" id="UP000236161"/>
    </source>
</evidence>
<keyword evidence="6" id="KW-1185">Reference proteome</keyword>
<dbReference type="InterPro" id="IPR055066">
    <property type="entry name" value="AASDHPPT_N"/>
</dbReference>
<dbReference type="Gene3D" id="3.90.470.20">
    <property type="entry name" value="4'-phosphopantetheinyl transferase domain"/>
    <property type="match status" value="2"/>
</dbReference>
<feature type="domain" description="4'-phosphopantetheinyl transferase N-terminal" evidence="4">
    <location>
        <begin position="14"/>
        <end position="111"/>
    </location>
</feature>
<dbReference type="GO" id="GO:0005829">
    <property type="term" value="C:cytosol"/>
    <property type="evidence" value="ECO:0007669"/>
    <property type="project" value="TreeGrafter"/>
</dbReference>
<gene>
    <name evidence="5" type="ORF">AXF42_Ash010360</name>
</gene>
<dbReference type="Pfam" id="PF22624">
    <property type="entry name" value="AASDHPPT_N"/>
    <property type="match status" value="1"/>
</dbReference>
<evidence type="ECO:0000256" key="1">
    <source>
        <dbReference type="ARBA" id="ARBA00013172"/>
    </source>
</evidence>
<dbReference type="SUPFAM" id="SSF56214">
    <property type="entry name" value="4'-phosphopantetheinyl transferase"/>
    <property type="match status" value="2"/>
</dbReference>
<evidence type="ECO:0000313" key="5">
    <source>
        <dbReference type="EMBL" id="PKA65951.1"/>
    </source>
</evidence>
<proteinExistence type="predicted"/>
<feature type="domain" description="4'-phosphopantetheinyl transferase" evidence="3">
    <location>
        <begin position="115"/>
        <end position="222"/>
    </location>
</feature>
<dbReference type="GO" id="GO:0008897">
    <property type="term" value="F:holo-[acyl-carrier-protein] synthase activity"/>
    <property type="evidence" value="ECO:0007669"/>
    <property type="project" value="UniProtKB-EC"/>
</dbReference>
<evidence type="ECO:0000259" key="4">
    <source>
        <dbReference type="Pfam" id="PF22624"/>
    </source>
</evidence>
<protein>
    <recommendedName>
        <fullName evidence="1">holo-[acyl-carrier-protein] synthase</fullName>
        <ecNumber evidence="1">2.7.8.7</ecNumber>
    </recommendedName>
</protein>
<sequence length="271" mass="31314">MDQGIKRWIVDISHWNPSENQFYFIISVLPPHERSTITRFVKFKDRKRAFVSRLLQYSLVHEVSCLPFDSIFIDRTLEGKPFLRNKIVSSFPNFNFNVSHHGNYVAIVSEPLYLVGLDIVSNEILRQPATLDFVYGFASYFTALEWKEIVNAGTLTEVLASFLRYWSLKEAFVKAIGAGVGFGLNRLEFHHTNWTNISVQIDGVESSSWMFWLTKLDERHWASIVRGNPRDATETFKKAFSEHHLKVPNEGFTIRTVEELIPTAFMEPFSG</sequence>
<evidence type="ECO:0000256" key="2">
    <source>
        <dbReference type="ARBA" id="ARBA00022679"/>
    </source>
</evidence>
<dbReference type="STRING" id="1088818.A0A2I0BDT3"/>
<dbReference type="InterPro" id="IPR050559">
    <property type="entry name" value="P-Pant_transferase_sf"/>
</dbReference>
<dbReference type="InterPro" id="IPR037143">
    <property type="entry name" value="4-PPantetheinyl_Trfase_dom_sf"/>
</dbReference>
<dbReference type="PANTHER" id="PTHR12215:SF10">
    <property type="entry name" value="L-AMINOADIPATE-SEMIALDEHYDE DEHYDROGENASE-PHOSPHOPANTETHEINYL TRANSFERASE"/>
    <property type="match status" value="1"/>
</dbReference>
<reference evidence="5 6" key="1">
    <citation type="journal article" date="2017" name="Nature">
        <title>The Apostasia genome and the evolution of orchids.</title>
        <authorList>
            <person name="Zhang G.Q."/>
            <person name="Liu K.W."/>
            <person name="Li Z."/>
            <person name="Lohaus R."/>
            <person name="Hsiao Y.Y."/>
            <person name="Niu S.C."/>
            <person name="Wang J.Y."/>
            <person name="Lin Y.C."/>
            <person name="Xu Q."/>
            <person name="Chen L.J."/>
            <person name="Yoshida K."/>
            <person name="Fujiwara S."/>
            <person name="Wang Z.W."/>
            <person name="Zhang Y.Q."/>
            <person name="Mitsuda N."/>
            <person name="Wang M."/>
            <person name="Liu G.H."/>
            <person name="Pecoraro L."/>
            <person name="Huang H.X."/>
            <person name="Xiao X.J."/>
            <person name="Lin M."/>
            <person name="Wu X.Y."/>
            <person name="Wu W.L."/>
            <person name="Chen Y.Y."/>
            <person name="Chang S.B."/>
            <person name="Sakamoto S."/>
            <person name="Ohme-Takagi M."/>
            <person name="Yagi M."/>
            <person name="Zeng S.J."/>
            <person name="Shen C.Y."/>
            <person name="Yeh C.M."/>
            <person name="Luo Y.B."/>
            <person name="Tsai W.C."/>
            <person name="Van de Peer Y."/>
            <person name="Liu Z.J."/>
        </authorList>
    </citation>
    <scope>NUCLEOTIDE SEQUENCE [LARGE SCALE GENOMIC DNA]</scope>
    <source>
        <strain evidence="6">cv. Shenzhen</strain>
        <tissue evidence="5">Stem</tissue>
    </source>
</reference>
<dbReference type="PANTHER" id="PTHR12215">
    <property type="entry name" value="PHOSPHOPANTETHEINE TRANSFERASE"/>
    <property type="match status" value="1"/>
</dbReference>
<dbReference type="Pfam" id="PF01648">
    <property type="entry name" value="ACPS"/>
    <property type="match status" value="1"/>
</dbReference>
<dbReference type="FunFam" id="3.90.470.20:FF:000013">
    <property type="entry name" value="L-aminoadipate-semialdehyde dehydrogenase-phosphopantetheinyl transferase"/>
    <property type="match status" value="1"/>
</dbReference>